<protein>
    <submittedName>
        <fullName evidence="4">Glycoside hydrolase family 16 protein</fullName>
    </submittedName>
</protein>
<sequence>MHIKRIVTLLAFLTAMPLLSRAQQADTSGYKLVWADEFDTDGPVDPKSWQFEEGFKRNNEAQWYQPQNAVCRKGMLVISAEKVHQPNPGYVAGSKDWRTGREYIEYTSASINTSGLHQWQYGRFVMRARIPTDDGLWPAFWTLGEKGQWPSNGEIDIMEYYRNMLLANIACGTATAYKAKWYSVTKDIKTFGPGWSKQFHIWRMDWDEQAISLYVDDSLLNRVPLSDLTNRDAEAINPFKQPHYILLNLAIGGDNGGDPANTRFPQQYEVDYVRVYQRK</sequence>
<dbReference type="InterPro" id="IPR000757">
    <property type="entry name" value="Beta-glucanase-like"/>
</dbReference>
<organism evidence="4 5">
    <name type="scientific">Mucilaginibacter psychrotolerans</name>
    <dbReference type="NCBI Taxonomy" id="1524096"/>
    <lineage>
        <taxon>Bacteria</taxon>
        <taxon>Pseudomonadati</taxon>
        <taxon>Bacteroidota</taxon>
        <taxon>Sphingobacteriia</taxon>
        <taxon>Sphingobacteriales</taxon>
        <taxon>Sphingobacteriaceae</taxon>
        <taxon>Mucilaginibacter</taxon>
    </lineage>
</organism>
<dbReference type="PANTHER" id="PTHR10963">
    <property type="entry name" value="GLYCOSYL HYDROLASE-RELATED"/>
    <property type="match status" value="1"/>
</dbReference>
<dbReference type="GO" id="GO:0004553">
    <property type="term" value="F:hydrolase activity, hydrolyzing O-glycosyl compounds"/>
    <property type="evidence" value="ECO:0007669"/>
    <property type="project" value="InterPro"/>
</dbReference>
<dbReference type="CDD" id="cd08023">
    <property type="entry name" value="GH16_laminarinase_like"/>
    <property type="match status" value="1"/>
</dbReference>
<dbReference type="Gene3D" id="2.60.120.200">
    <property type="match status" value="1"/>
</dbReference>
<accession>A0A4Y8S7Y2</accession>
<keyword evidence="2" id="KW-0732">Signal</keyword>
<evidence type="ECO:0000259" key="3">
    <source>
        <dbReference type="PROSITE" id="PS51762"/>
    </source>
</evidence>
<dbReference type="SUPFAM" id="SSF49899">
    <property type="entry name" value="Concanavalin A-like lectins/glucanases"/>
    <property type="match status" value="1"/>
</dbReference>
<dbReference type="Proteomes" id="UP000297540">
    <property type="component" value="Unassembled WGS sequence"/>
</dbReference>
<dbReference type="AlphaFoldDB" id="A0A4Y8S7Y2"/>
<feature type="domain" description="GH16" evidence="3">
    <location>
        <begin position="25"/>
        <end position="279"/>
    </location>
</feature>
<dbReference type="PANTHER" id="PTHR10963:SF55">
    <property type="entry name" value="GLYCOSIDE HYDROLASE FAMILY 16 PROTEIN"/>
    <property type="match status" value="1"/>
</dbReference>
<evidence type="ECO:0000256" key="1">
    <source>
        <dbReference type="ARBA" id="ARBA00006865"/>
    </source>
</evidence>
<dbReference type="PROSITE" id="PS51762">
    <property type="entry name" value="GH16_2"/>
    <property type="match status" value="1"/>
</dbReference>
<dbReference type="OrthoDB" id="9809583at2"/>
<comment type="caution">
    <text evidence="4">The sequence shown here is derived from an EMBL/GenBank/DDBJ whole genome shotgun (WGS) entry which is preliminary data.</text>
</comment>
<comment type="similarity">
    <text evidence="1">Belongs to the glycosyl hydrolase 16 family.</text>
</comment>
<evidence type="ECO:0000313" key="5">
    <source>
        <dbReference type="Proteomes" id="UP000297540"/>
    </source>
</evidence>
<proteinExistence type="inferred from homology"/>
<keyword evidence="4" id="KW-0378">Hydrolase</keyword>
<dbReference type="Pfam" id="PF00722">
    <property type="entry name" value="Glyco_hydro_16"/>
    <property type="match status" value="1"/>
</dbReference>
<feature type="chain" id="PRO_5021487894" evidence="2">
    <location>
        <begin position="23"/>
        <end position="279"/>
    </location>
</feature>
<keyword evidence="5" id="KW-1185">Reference proteome</keyword>
<dbReference type="GO" id="GO:0005975">
    <property type="term" value="P:carbohydrate metabolic process"/>
    <property type="evidence" value="ECO:0007669"/>
    <property type="project" value="InterPro"/>
</dbReference>
<dbReference type="RefSeq" id="WP_133234453.1">
    <property type="nucleotide sequence ID" value="NZ_SOZE01000027.1"/>
</dbReference>
<gene>
    <name evidence="4" type="ORF">E2R66_21065</name>
</gene>
<name>A0A4Y8S7Y2_9SPHI</name>
<dbReference type="InterPro" id="IPR013320">
    <property type="entry name" value="ConA-like_dom_sf"/>
</dbReference>
<feature type="signal peptide" evidence="2">
    <location>
        <begin position="1"/>
        <end position="22"/>
    </location>
</feature>
<dbReference type="EMBL" id="SOZE01000027">
    <property type="protein sequence ID" value="TFF34741.1"/>
    <property type="molecule type" value="Genomic_DNA"/>
</dbReference>
<dbReference type="InterPro" id="IPR050546">
    <property type="entry name" value="Glycosyl_Hydrlase_16"/>
</dbReference>
<evidence type="ECO:0000256" key="2">
    <source>
        <dbReference type="SAM" id="SignalP"/>
    </source>
</evidence>
<reference evidence="4 5" key="1">
    <citation type="journal article" date="2017" name="Int. J. Syst. Evol. Microbiol.">
        <title>Mucilaginibacterpsychrotolerans sp. nov., isolated from peatlands.</title>
        <authorList>
            <person name="Deng Y."/>
            <person name="Shen L."/>
            <person name="Xu B."/>
            <person name="Liu Y."/>
            <person name="Gu Z."/>
            <person name="Liu H."/>
            <person name="Zhou Y."/>
        </authorList>
    </citation>
    <scope>NUCLEOTIDE SEQUENCE [LARGE SCALE GENOMIC DNA]</scope>
    <source>
        <strain evidence="4 5">NH7-4</strain>
    </source>
</reference>
<evidence type="ECO:0000313" key="4">
    <source>
        <dbReference type="EMBL" id="TFF34741.1"/>
    </source>
</evidence>